<protein>
    <recommendedName>
        <fullName evidence="3">MFS transporter</fullName>
    </recommendedName>
</protein>
<dbReference type="EMBL" id="JAAIKC010000027">
    <property type="protein sequence ID" value="NEW09880.1"/>
    <property type="molecule type" value="Genomic_DNA"/>
</dbReference>
<dbReference type="AlphaFoldDB" id="A0A6G4A6D1"/>
<organism evidence="2">
    <name type="scientific">Paenibacillus sp. SYP-B3998</name>
    <dbReference type="NCBI Taxonomy" id="2678564"/>
    <lineage>
        <taxon>Bacteria</taxon>
        <taxon>Bacillati</taxon>
        <taxon>Bacillota</taxon>
        <taxon>Bacilli</taxon>
        <taxon>Bacillales</taxon>
        <taxon>Paenibacillaceae</taxon>
        <taxon>Paenibacillus</taxon>
    </lineage>
</organism>
<feature type="transmembrane region" description="Helical" evidence="1">
    <location>
        <begin position="36"/>
        <end position="61"/>
    </location>
</feature>
<gene>
    <name evidence="2" type="ORF">GK047_28685</name>
</gene>
<name>A0A6G4A6D1_9BACL</name>
<sequence>MNPVASPVRRPKRWESRPTIKAAKADPTVQVYKRMLLIVAISQIFAGAGLVAGVTVGALLAQDMLGTDSLTGIPAALSKINKHD</sequence>
<reference evidence="2" key="1">
    <citation type="submission" date="2020-02" db="EMBL/GenBank/DDBJ databases">
        <authorList>
            <person name="Shen X.-R."/>
            <person name="Zhang Y.-X."/>
        </authorList>
    </citation>
    <scope>NUCLEOTIDE SEQUENCE</scope>
    <source>
        <strain evidence="2">SYP-B3998</strain>
    </source>
</reference>
<comment type="caution">
    <text evidence="2">The sequence shown here is derived from an EMBL/GenBank/DDBJ whole genome shotgun (WGS) entry which is preliminary data.</text>
</comment>
<evidence type="ECO:0000256" key="1">
    <source>
        <dbReference type="SAM" id="Phobius"/>
    </source>
</evidence>
<keyword evidence="1" id="KW-1133">Transmembrane helix</keyword>
<evidence type="ECO:0000313" key="2">
    <source>
        <dbReference type="EMBL" id="NEW09880.1"/>
    </source>
</evidence>
<proteinExistence type="predicted"/>
<keyword evidence="1" id="KW-0472">Membrane</keyword>
<evidence type="ECO:0008006" key="3">
    <source>
        <dbReference type="Google" id="ProtNLM"/>
    </source>
</evidence>
<keyword evidence="1" id="KW-0812">Transmembrane</keyword>
<accession>A0A6G4A6D1</accession>